<keyword evidence="3" id="KW-0328">Glycosyltransferase</keyword>
<keyword evidence="4" id="KW-0812">Transmembrane</keyword>
<evidence type="ECO:0000313" key="7">
    <source>
        <dbReference type="EMBL" id="EKC38609.1"/>
    </source>
</evidence>
<dbReference type="InterPro" id="IPR029044">
    <property type="entry name" value="Nucleotide-diphossugar_trans"/>
</dbReference>
<name>K1R534_MAGGI</name>
<dbReference type="GO" id="GO:0016020">
    <property type="term" value="C:membrane"/>
    <property type="evidence" value="ECO:0007669"/>
    <property type="project" value="UniProtKB-SubCell"/>
</dbReference>
<keyword evidence="5" id="KW-1133">Transmembrane helix</keyword>
<dbReference type="AlphaFoldDB" id="K1R534"/>
<dbReference type="EC" id="2.4.1.16" evidence="2"/>
<keyword evidence="6" id="KW-0472">Membrane</keyword>
<dbReference type="EMBL" id="JH817665">
    <property type="protein sequence ID" value="EKC38609.1"/>
    <property type="molecule type" value="Genomic_DNA"/>
</dbReference>
<organism evidence="7">
    <name type="scientific">Magallana gigas</name>
    <name type="common">Pacific oyster</name>
    <name type="synonym">Crassostrea gigas</name>
    <dbReference type="NCBI Taxonomy" id="29159"/>
    <lineage>
        <taxon>Eukaryota</taxon>
        <taxon>Metazoa</taxon>
        <taxon>Spiralia</taxon>
        <taxon>Lophotrochozoa</taxon>
        <taxon>Mollusca</taxon>
        <taxon>Bivalvia</taxon>
        <taxon>Autobranchia</taxon>
        <taxon>Pteriomorphia</taxon>
        <taxon>Ostreida</taxon>
        <taxon>Ostreoidea</taxon>
        <taxon>Ostreidae</taxon>
        <taxon>Magallana</taxon>
    </lineage>
</organism>
<accession>K1R534</accession>
<evidence type="ECO:0000256" key="5">
    <source>
        <dbReference type="ARBA" id="ARBA00022989"/>
    </source>
</evidence>
<dbReference type="PANTHER" id="PTHR22914:SF41">
    <property type="entry name" value="CHITIN SYNTHASE 7"/>
    <property type="match status" value="1"/>
</dbReference>
<evidence type="ECO:0000256" key="3">
    <source>
        <dbReference type="ARBA" id="ARBA00022676"/>
    </source>
</evidence>
<dbReference type="InParanoid" id="K1R534"/>
<proteinExistence type="predicted"/>
<protein>
    <recommendedName>
        <fullName evidence="2">chitin synthase</fullName>
        <ecNumber evidence="2">2.4.1.16</ecNumber>
    </recommendedName>
</protein>
<evidence type="ECO:0000256" key="1">
    <source>
        <dbReference type="ARBA" id="ARBA00004141"/>
    </source>
</evidence>
<sequence>MQQLLDSIQKISQVTSAKICFESHIFLDGAVRENKMTEFALQLIGLLNDALHINDVLEGTKTWTPYGLKLSWRLPGPNKMIFCIHLKDSTKVKKKKRWSQIMYMSYILDFLSKQHVDRYGNQFDTNNFILTTDADVQFTPESVEALLDLMLRDTSVGAVCARTYPLGSGPVVWYQKFEYAVGHWFQKVFDFIDDVTSVFEKLTF</sequence>
<dbReference type="SUPFAM" id="SSF53448">
    <property type="entry name" value="Nucleotide-diphospho-sugar transferases"/>
    <property type="match status" value="1"/>
</dbReference>
<evidence type="ECO:0000256" key="6">
    <source>
        <dbReference type="ARBA" id="ARBA00023136"/>
    </source>
</evidence>
<evidence type="ECO:0000256" key="2">
    <source>
        <dbReference type="ARBA" id="ARBA00012543"/>
    </source>
</evidence>
<evidence type="ECO:0000256" key="4">
    <source>
        <dbReference type="ARBA" id="ARBA00022692"/>
    </source>
</evidence>
<keyword evidence="3" id="KW-0808">Transferase</keyword>
<reference evidence="7" key="1">
    <citation type="journal article" date="2012" name="Nature">
        <title>The oyster genome reveals stress adaptation and complexity of shell formation.</title>
        <authorList>
            <person name="Zhang G."/>
            <person name="Fang X."/>
            <person name="Guo X."/>
            <person name="Li L."/>
            <person name="Luo R."/>
            <person name="Xu F."/>
            <person name="Yang P."/>
            <person name="Zhang L."/>
            <person name="Wang X."/>
            <person name="Qi H."/>
            <person name="Xiong Z."/>
            <person name="Que H."/>
            <person name="Xie Y."/>
            <person name="Holland P.W."/>
            <person name="Paps J."/>
            <person name="Zhu Y."/>
            <person name="Wu F."/>
            <person name="Chen Y."/>
            <person name="Wang J."/>
            <person name="Peng C."/>
            <person name="Meng J."/>
            <person name="Yang L."/>
            <person name="Liu J."/>
            <person name="Wen B."/>
            <person name="Zhang N."/>
            <person name="Huang Z."/>
            <person name="Zhu Q."/>
            <person name="Feng Y."/>
            <person name="Mount A."/>
            <person name="Hedgecock D."/>
            <person name="Xu Z."/>
            <person name="Liu Y."/>
            <person name="Domazet-Loso T."/>
            <person name="Du Y."/>
            <person name="Sun X."/>
            <person name="Zhang S."/>
            <person name="Liu B."/>
            <person name="Cheng P."/>
            <person name="Jiang X."/>
            <person name="Li J."/>
            <person name="Fan D."/>
            <person name="Wang W."/>
            <person name="Fu W."/>
            <person name="Wang T."/>
            <person name="Wang B."/>
            <person name="Zhang J."/>
            <person name="Peng Z."/>
            <person name="Li Y."/>
            <person name="Li N."/>
            <person name="Wang J."/>
            <person name="Chen M."/>
            <person name="He Y."/>
            <person name="Tan F."/>
            <person name="Song X."/>
            <person name="Zheng Q."/>
            <person name="Huang R."/>
            <person name="Yang H."/>
            <person name="Du X."/>
            <person name="Chen L."/>
            <person name="Yang M."/>
            <person name="Gaffney P.M."/>
            <person name="Wang S."/>
            <person name="Luo L."/>
            <person name="She Z."/>
            <person name="Ming Y."/>
            <person name="Huang W."/>
            <person name="Zhang S."/>
            <person name="Huang B."/>
            <person name="Zhang Y."/>
            <person name="Qu T."/>
            <person name="Ni P."/>
            <person name="Miao G."/>
            <person name="Wang J."/>
            <person name="Wang Q."/>
            <person name="Steinberg C.E."/>
            <person name="Wang H."/>
            <person name="Li N."/>
            <person name="Qian L."/>
            <person name="Zhang G."/>
            <person name="Li Y."/>
            <person name="Yang H."/>
            <person name="Liu X."/>
            <person name="Wang J."/>
            <person name="Yin Y."/>
            <person name="Wang J."/>
        </authorList>
    </citation>
    <scope>NUCLEOTIDE SEQUENCE [LARGE SCALE GENOMIC DNA]</scope>
    <source>
        <strain evidence="7">05x7-T-G4-1.051#20</strain>
    </source>
</reference>
<dbReference type="GO" id="GO:0006031">
    <property type="term" value="P:chitin biosynthetic process"/>
    <property type="evidence" value="ECO:0007669"/>
    <property type="project" value="TreeGrafter"/>
</dbReference>
<dbReference type="GO" id="GO:0071944">
    <property type="term" value="C:cell periphery"/>
    <property type="evidence" value="ECO:0007669"/>
    <property type="project" value="TreeGrafter"/>
</dbReference>
<comment type="subcellular location">
    <subcellularLocation>
        <location evidence="1">Membrane</location>
        <topology evidence="1">Multi-pass membrane protein</topology>
    </subcellularLocation>
</comment>
<dbReference type="InterPro" id="IPR004835">
    <property type="entry name" value="Chitin_synth"/>
</dbReference>
<dbReference type="PANTHER" id="PTHR22914">
    <property type="entry name" value="CHITIN SYNTHASE"/>
    <property type="match status" value="1"/>
</dbReference>
<gene>
    <name evidence="7" type="ORF">CGI_10025966</name>
</gene>
<dbReference type="HOGENOM" id="CLU_1391650_0_0_1"/>
<dbReference type="GO" id="GO:0004100">
    <property type="term" value="F:chitin synthase activity"/>
    <property type="evidence" value="ECO:0007669"/>
    <property type="project" value="UniProtKB-EC"/>
</dbReference>